<dbReference type="PANTHER" id="PTHR34468">
    <property type="entry name" value="MICROTUBULE-ASSOCIATED FUTSCH-LIKE PROTEIN"/>
    <property type="match status" value="1"/>
</dbReference>
<sequence length="597" mass="63642">MDPHPTPYPGKLRPSANSKKDKGEGKTSKEPSRLATVASRHRHGSQSAPFILASSFCLSDLSTNVTVEKPPQEQTKAFKLSKPSVTSKKLPSKSGAKVELKKETAGSYREDVEDAARKPKSEPRKTSVRFQDHPPEEKGSGEGVAEDGPRTPMSSVKPTVLLGTPFYSAKSCSKCRFDRLESAPYWLNQIKLAESVGKHFVSVAFFRLALECNAEPIRSLKSEIKRYMARHSSLHVVTVWKEVCRDYGLLNEDLSVGVIVLDPVAASAGEKETLSVVQQGVSGDRKDGCLGSGFGGIPESDSSGNSTKDADSTSVELNGNTGENPSAAVIGEGTQVLCYEDLSKPAVRFSEDNLMTVENPSADSTSVELNSNTGENPSPDSTSVELNSNTGENPSADSIPVKLDSSTGENPSDDSTPVKLNSNTGENPSADSTPVELNSNSGENPSADSTSVGLNSNTRGNLSAALIGVEAKEVVNKPTVSFPDDSLMVERTDGSSVVNECGNEGSSVVGAPGEHFLLQKYDRSTSLSPKDSSSMRKQVQPHNLADTSDKTSSVSQAASGSCGERVDKSKDEPKRNQKSKEAAKKNQKGRVKSPRWM</sequence>
<evidence type="ECO:0000313" key="3">
    <source>
        <dbReference type="Proteomes" id="UP000652761"/>
    </source>
</evidence>
<dbReference type="PANTHER" id="PTHR34468:SF3">
    <property type="entry name" value="OS03G0288900 PROTEIN"/>
    <property type="match status" value="1"/>
</dbReference>
<dbReference type="OrthoDB" id="1918850at2759"/>
<dbReference type="EMBL" id="NMUH01003466">
    <property type="protein sequence ID" value="MQM05715.1"/>
    <property type="molecule type" value="Genomic_DNA"/>
</dbReference>
<feature type="compositionally biased region" description="Polar residues" evidence="1">
    <location>
        <begin position="550"/>
        <end position="559"/>
    </location>
</feature>
<feature type="compositionally biased region" description="Basic and acidic residues" evidence="1">
    <location>
        <begin position="96"/>
        <end position="140"/>
    </location>
</feature>
<feature type="region of interest" description="Disordered" evidence="1">
    <location>
        <begin position="68"/>
        <end position="155"/>
    </location>
</feature>
<feature type="compositionally biased region" description="Basic and acidic residues" evidence="1">
    <location>
        <begin position="564"/>
        <end position="584"/>
    </location>
</feature>
<feature type="compositionally biased region" description="Polar residues" evidence="1">
    <location>
        <begin position="404"/>
        <end position="456"/>
    </location>
</feature>
<keyword evidence="3" id="KW-1185">Reference proteome</keyword>
<reference evidence="2" key="1">
    <citation type="submission" date="2017-07" db="EMBL/GenBank/DDBJ databases">
        <title>Taro Niue Genome Assembly and Annotation.</title>
        <authorList>
            <person name="Atibalentja N."/>
            <person name="Keating K."/>
            <person name="Fields C.J."/>
        </authorList>
    </citation>
    <scope>NUCLEOTIDE SEQUENCE</scope>
    <source>
        <strain evidence="2">Niue_2</strain>
        <tissue evidence="2">Leaf</tissue>
    </source>
</reference>
<protein>
    <submittedName>
        <fullName evidence="2">Uncharacterized protein</fullName>
    </submittedName>
</protein>
<comment type="caution">
    <text evidence="2">The sequence shown here is derived from an EMBL/GenBank/DDBJ whole genome shotgun (WGS) entry which is preliminary data.</text>
</comment>
<feature type="region of interest" description="Disordered" evidence="1">
    <location>
        <begin position="353"/>
        <end position="456"/>
    </location>
</feature>
<feature type="compositionally biased region" description="Polar residues" evidence="1">
    <location>
        <begin position="356"/>
        <end position="396"/>
    </location>
</feature>
<feature type="region of interest" description="Disordered" evidence="1">
    <location>
        <begin position="1"/>
        <end position="47"/>
    </location>
</feature>
<proteinExistence type="predicted"/>
<evidence type="ECO:0000313" key="2">
    <source>
        <dbReference type="EMBL" id="MQM05715.1"/>
    </source>
</evidence>
<organism evidence="2 3">
    <name type="scientific">Colocasia esculenta</name>
    <name type="common">Wild taro</name>
    <name type="synonym">Arum esculentum</name>
    <dbReference type="NCBI Taxonomy" id="4460"/>
    <lineage>
        <taxon>Eukaryota</taxon>
        <taxon>Viridiplantae</taxon>
        <taxon>Streptophyta</taxon>
        <taxon>Embryophyta</taxon>
        <taxon>Tracheophyta</taxon>
        <taxon>Spermatophyta</taxon>
        <taxon>Magnoliopsida</taxon>
        <taxon>Liliopsida</taxon>
        <taxon>Araceae</taxon>
        <taxon>Aroideae</taxon>
        <taxon>Colocasieae</taxon>
        <taxon>Colocasia</taxon>
    </lineage>
</organism>
<gene>
    <name evidence="2" type="ORF">Taro_038541</name>
</gene>
<dbReference type="Proteomes" id="UP000652761">
    <property type="component" value="Unassembled WGS sequence"/>
</dbReference>
<feature type="compositionally biased region" description="Polar residues" evidence="1">
    <location>
        <begin position="300"/>
        <end position="324"/>
    </location>
</feature>
<feature type="compositionally biased region" description="Basic and acidic residues" evidence="1">
    <location>
        <begin position="18"/>
        <end position="32"/>
    </location>
</feature>
<feature type="compositionally biased region" description="Basic residues" evidence="1">
    <location>
        <begin position="585"/>
        <end position="597"/>
    </location>
</feature>
<feature type="region of interest" description="Disordered" evidence="1">
    <location>
        <begin position="288"/>
        <end position="328"/>
    </location>
</feature>
<dbReference type="AlphaFoldDB" id="A0A843WMH5"/>
<name>A0A843WMH5_COLES</name>
<feature type="compositionally biased region" description="Polar residues" evidence="1">
    <location>
        <begin position="524"/>
        <end position="541"/>
    </location>
</feature>
<evidence type="ECO:0000256" key="1">
    <source>
        <dbReference type="SAM" id="MobiDB-lite"/>
    </source>
</evidence>
<feature type="region of interest" description="Disordered" evidence="1">
    <location>
        <begin position="524"/>
        <end position="597"/>
    </location>
</feature>
<accession>A0A843WMH5</accession>